<dbReference type="PANTHER" id="PTHR30461">
    <property type="entry name" value="DNA-INVERTASE FROM LAMBDOID PROPHAGE"/>
    <property type="match status" value="1"/>
</dbReference>
<keyword evidence="1" id="KW-0229">DNA integration</keyword>
<dbReference type="Pfam" id="PF00239">
    <property type="entry name" value="Resolvase"/>
    <property type="match status" value="1"/>
</dbReference>
<protein>
    <submittedName>
        <fullName evidence="8">Recombinase family protein</fullName>
    </submittedName>
</protein>
<dbReference type="InterPro" id="IPR006119">
    <property type="entry name" value="Resolv_N"/>
</dbReference>
<gene>
    <name evidence="8" type="ORF">ACFFTP_30320</name>
</gene>
<evidence type="ECO:0000256" key="4">
    <source>
        <dbReference type="PROSITE-ProRule" id="PRU10137"/>
    </source>
</evidence>
<accession>A0ABV5QY63</accession>
<keyword evidence="5" id="KW-0175">Coiled coil</keyword>
<comment type="caution">
    <text evidence="8">The sequence shown here is derived from an EMBL/GenBank/DDBJ whole genome shotgun (WGS) entry which is preliminary data.</text>
</comment>
<proteinExistence type="predicted"/>
<keyword evidence="9" id="KW-1185">Reference proteome</keyword>
<evidence type="ECO:0000256" key="2">
    <source>
        <dbReference type="ARBA" id="ARBA00023125"/>
    </source>
</evidence>
<organism evidence="8 9">
    <name type="scientific">Streptomyces roseoviridis</name>
    <dbReference type="NCBI Taxonomy" id="67361"/>
    <lineage>
        <taxon>Bacteria</taxon>
        <taxon>Bacillati</taxon>
        <taxon>Actinomycetota</taxon>
        <taxon>Actinomycetes</taxon>
        <taxon>Kitasatosporales</taxon>
        <taxon>Streptomycetaceae</taxon>
        <taxon>Streptomyces</taxon>
    </lineage>
</organism>
<dbReference type="PROSITE" id="PS51736">
    <property type="entry name" value="RECOMBINASES_3"/>
    <property type="match status" value="1"/>
</dbReference>
<evidence type="ECO:0000256" key="1">
    <source>
        <dbReference type="ARBA" id="ARBA00022908"/>
    </source>
</evidence>
<feature type="region of interest" description="Disordered" evidence="6">
    <location>
        <begin position="654"/>
        <end position="701"/>
    </location>
</feature>
<dbReference type="InterPro" id="IPR025827">
    <property type="entry name" value="Zn_ribbon_recom_dom"/>
</dbReference>
<dbReference type="InterPro" id="IPR036162">
    <property type="entry name" value="Resolvase-like_N_sf"/>
</dbReference>
<dbReference type="RefSeq" id="WP_382746120.1">
    <property type="nucleotide sequence ID" value="NZ_BAAAWU010000001.1"/>
</dbReference>
<evidence type="ECO:0000256" key="3">
    <source>
        <dbReference type="ARBA" id="ARBA00023172"/>
    </source>
</evidence>
<keyword evidence="3" id="KW-0233">DNA recombination</keyword>
<name>A0ABV5QY63_9ACTN</name>
<sequence>MRKIVLPRRSRKIRVAIYLRVSTVKQLKGYGLEVQLDECLAWLDYKLGKGSYVYEVYTDGGVSGKLAHRPDLDALNDDLAALRYDLVIFGKLDRIGRTMRDIHRWVYDTTDIEVVDGVKVRVATADGRIDSEDDMFGIQLSLLAYMAELEHAMILDRTMGGREKKLAQGGWPGGVAPFWLELPKKGVTGPPTLREKGVRFLEVSARLLADELLRAEEAATALNALGFETARGLPWTGANLIRTWMQTALDGYIIYRNVDSGRGSVRLGPDGKPLYGETVRIPVPVPLPASRVRDVRRALARHSFTKENHKDYLLSRRVTALCGAHYVGAHREARGRTAYRCTGRRSDPPCDCQEILAAPLEDVVWREVVRTLGDPEKLRTLAEEWLGDLPGEAQLYEERLAALDEELERSQRLRKKKLVALAEVLATDESDDVETELEIKASIAEVKDELQSKERRLRDLRADAAERLLEVQQREERVHEVIDQALDVAPRLAALEFAERLDLLDLVDIEVRVTSHVPGMVRNAGCPFEGWLEERGQLVPPELTDDEWQRVAACFPVPKKKTRIVPPRVAFEASLYKVRHGLQWKDLPEEVLQGHRPTSIYQRALGYLKDGSWGAAVRALGDYEGTSLPPLYVLPDLDITGSFDPALATLPEPTVSCDDDETTCEGVAERKSSSSWPTPASSTATTAGSCGPCSAAPPTAG</sequence>
<dbReference type="SUPFAM" id="SSF53041">
    <property type="entry name" value="Resolvase-like"/>
    <property type="match status" value="1"/>
</dbReference>
<evidence type="ECO:0000256" key="6">
    <source>
        <dbReference type="SAM" id="MobiDB-lite"/>
    </source>
</evidence>
<dbReference type="SMART" id="SM00857">
    <property type="entry name" value="Resolvase"/>
    <property type="match status" value="1"/>
</dbReference>
<evidence type="ECO:0000256" key="5">
    <source>
        <dbReference type="SAM" id="Coils"/>
    </source>
</evidence>
<dbReference type="Pfam" id="PF13340">
    <property type="entry name" value="DUF4096"/>
    <property type="match status" value="1"/>
</dbReference>
<keyword evidence="2" id="KW-0238">DNA-binding</keyword>
<feature type="coiled-coil region" evidence="5">
    <location>
        <begin position="443"/>
        <end position="470"/>
    </location>
</feature>
<feature type="compositionally biased region" description="Low complexity" evidence="6">
    <location>
        <begin position="673"/>
        <end position="689"/>
    </location>
</feature>
<dbReference type="EMBL" id="JBHMCT010000023">
    <property type="protein sequence ID" value="MFB9558465.1"/>
    <property type="molecule type" value="Genomic_DNA"/>
</dbReference>
<dbReference type="InterPro" id="IPR006118">
    <property type="entry name" value="Recombinase_CS"/>
</dbReference>
<dbReference type="InterPro" id="IPR025161">
    <property type="entry name" value="IS402-like_dom"/>
</dbReference>
<feature type="active site" description="O-(5'-phospho-DNA)-serine intermediate" evidence="4">
    <location>
        <position position="22"/>
    </location>
</feature>
<dbReference type="CDD" id="cd00338">
    <property type="entry name" value="Ser_Recombinase"/>
    <property type="match status" value="1"/>
</dbReference>
<feature type="domain" description="Resolvase/invertase-type recombinase catalytic" evidence="7">
    <location>
        <begin position="14"/>
        <end position="169"/>
    </location>
</feature>
<dbReference type="Proteomes" id="UP001589716">
    <property type="component" value="Unassembled WGS sequence"/>
</dbReference>
<evidence type="ECO:0000259" key="7">
    <source>
        <dbReference type="PROSITE" id="PS51736"/>
    </source>
</evidence>
<dbReference type="PROSITE" id="PS00397">
    <property type="entry name" value="RECOMBINASES_1"/>
    <property type="match status" value="1"/>
</dbReference>
<dbReference type="Pfam" id="PF13408">
    <property type="entry name" value="Zn_ribbon_recom"/>
    <property type="match status" value="1"/>
</dbReference>
<reference evidence="8 9" key="1">
    <citation type="submission" date="2024-09" db="EMBL/GenBank/DDBJ databases">
        <authorList>
            <person name="Sun Q."/>
            <person name="Mori K."/>
        </authorList>
    </citation>
    <scope>NUCLEOTIDE SEQUENCE [LARGE SCALE GENOMIC DNA]</scope>
    <source>
        <strain evidence="8 9">JCM 4414</strain>
    </source>
</reference>
<dbReference type="PANTHER" id="PTHR30461:SF2">
    <property type="entry name" value="SERINE RECOMBINASE PINE-RELATED"/>
    <property type="match status" value="1"/>
</dbReference>
<evidence type="ECO:0000313" key="8">
    <source>
        <dbReference type="EMBL" id="MFB9558465.1"/>
    </source>
</evidence>
<evidence type="ECO:0000313" key="9">
    <source>
        <dbReference type="Proteomes" id="UP001589716"/>
    </source>
</evidence>
<dbReference type="Gene3D" id="3.40.50.1390">
    <property type="entry name" value="Resolvase, N-terminal catalytic domain"/>
    <property type="match status" value="1"/>
</dbReference>
<dbReference type="InterPro" id="IPR050639">
    <property type="entry name" value="SSR_resolvase"/>
</dbReference>